<keyword evidence="1" id="KW-0732">Signal</keyword>
<evidence type="ECO:0000313" key="3">
    <source>
        <dbReference type="Proteomes" id="UP000316628"/>
    </source>
</evidence>
<reference evidence="2 3" key="1">
    <citation type="submission" date="2019-06" db="EMBL/GenBank/DDBJ databases">
        <title>Sequencing the genomes of 1000 actinobacteria strains.</title>
        <authorList>
            <person name="Klenk H.-P."/>
        </authorList>
    </citation>
    <scope>NUCLEOTIDE SEQUENCE [LARGE SCALE GENOMIC DNA]</scope>
    <source>
        <strain evidence="2 3">DSM 45456</strain>
    </source>
</reference>
<dbReference type="PROSITE" id="PS51257">
    <property type="entry name" value="PROKAR_LIPOPROTEIN"/>
    <property type="match status" value="1"/>
</dbReference>
<dbReference type="Proteomes" id="UP000316628">
    <property type="component" value="Unassembled WGS sequence"/>
</dbReference>
<proteinExistence type="predicted"/>
<evidence type="ECO:0000313" key="2">
    <source>
        <dbReference type="EMBL" id="TQM78447.1"/>
    </source>
</evidence>
<organism evidence="2 3">
    <name type="scientific">Saccharothrix saharensis</name>
    <dbReference type="NCBI Taxonomy" id="571190"/>
    <lineage>
        <taxon>Bacteria</taxon>
        <taxon>Bacillati</taxon>
        <taxon>Actinomycetota</taxon>
        <taxon>Actinomycetes</taxon>
        <taxon>Pseudonocardiales</taxon>
        <taxon>Pseudonocardiaceae</taxon>
        <taxon>Saccharothrix</taxon>
    </lineage>
</organism>
<dbReference type="OrthoDB" id="3695382at2"/>
<comment type="caution">
    <text evidence="2">The sequence shown here is derived from an EMBL/GenBank/DDBJ whole genome shotgun (WGS) entry which is preliminary data.</text>
</comment>
<feature type="chain" id="PRO_5021904576" description="SH3 domain-containing protein" evidence="1">
    <location>
        <begin position="27"/>
        <end position="123"/>
    </location>
</feature>
<gene>
    <name evidence="2" type="ORF">FHX81_0716</name>
</gene>
<keyword evidence="3" id="KW-1185">Reference proteome</keyword>
<dbReference type="AlphaFoldDB" id="A0A543J6L5"/>
<dbReference type="Gene3D" id="2.30.30.40">
    <property type="entry name" value="SH3 Domains"/>
    <property type="match status" value="1"/>
</dbReference>
<accession>A0A543J6L5</accession>
<feature type="signal peptide" evidence="1">
    <location>
        <begin position="1"/>
        <end position="26"/>
    </location>
</feature>
<evidence type="ECO:0000256" key="1">
    <source>
        <dbReference type="SAM" id="SignalP"/>
    </source>
</evidence>
<protein>
    <recommendedName>
        <fullName evidence="4">SH3 domain-containing protein</fullName>
    </recommendedName>
</protein>
<evidence type="ECO:0008006" key="4">
    <source>
        <dbReference type="Google" id="ProtNLM"/>
    </source>
</evidence>
<dbReference type="RefSeq" id="WP_141975181.1">
    <property type="nucleotide sequence ID" value="NZ_VFPP01000001.1"/>
</dbReference>
<dbReference type="EMBL" id="VFPP01000001">
    <property type="protein sequence ID" value="TQM78447.1"/>
    <property type="molecule type" value="Genomic_DNA"/>
</dbReference>
<sequence length="123" mass="12584">MNKAKSVIAVGATLLGCVTFGGVAGAAPNPSSDRQAPLPAATCSGYGSVIVTADKLRIRSGKGTNYSTLKTVSKNDKLSCYPVESGGKYTACGATNATGWIPVDFRDDISWDGYVASACVKDA</sequence>
<name>A0A543J6L5_9PSEU</name>